<feature type="domain" description="Nicotinamide phosphoribosyltransferase N-terminal" evidence="10">
    <location>
        <begin position="12"/>
        <end position="62"/>
    </location>
</feature>
<evidence type="ECO:0000256" key="7">
    <source>
        <dbReference type="ARBA" id="ARBA00035036"/>
    </source>
</evidence>
<keyword evidence="12" id="KW-1185">Reference proteome</keyword>
<evidence type="ECO:0000259" key="9">
    <source>
        <dbReference type="Pfam" id="PF04095"/>
    </source>
</evidence>
<evidence type="ECO:0000256" key="2">
    <source>
        <dbReference type="ARBA" id="ARBA00022642"/>
    </source>
</evidence>
<dbReference type="EC" id="2.4.2.12" evidence="6"/>
<feature type="domain" description="Nicotinate/nicotinamide phosphoribosyltransferase" evidence="9">
    <location>
        <begin position="189"/>
        <end position="448"/>
    </location>
</feature>
<keyword evidence="4 11" id="KW-0808">Transferase</keyword>
<gene>
    <name evidence="11" type="ORF">Psch_00895</name>
</gene>
<dbReference type="NCBIfam" id="NF006629">
    <property type="entry name" value="PRK09198.1"/>
    <property type="match status" value="1"/>
</dbReference>
<dbReference type="InterPro" id="IPR013785">
    <property type="entry name" value="Aldolase_TIM"/>
</dbReference>
<accession>A0A4Y7RE98</accession>
<name>A0A4Y7RE98_9FIRM</name>
<reference evidence="11 12" key="1">
    <citation type="journal article" date="2018" name="Environ. Microbiol.">
        <title>Novel energy conservation strategies and behaviour of Pelotomaculum schinkii driving syntrophic propionate catabolism.</title>
        <authorList>
            <person name="Hidalgo-Ahumada C.A.P."/>
            <person name="Nobu M.K."/>
            <person name="Narihiro T."/>
            <person name="Tamaki H."/>
            <person name="Liu W.T."/>
            <person name="Kamagata Y."/>
            <person name="Stams A.J.M."/>
            <person name="Imachi H."/>
            <person name="Sousa D.Z."/>
        </authorList>
    </citation>
    <scope>NUCLEOTIDE SEQUENCE [LARGE SCALE GENOMIC DNA]</scope>
    <source>
        <strain evidence="11 12">HH</strain>
    </source>
</reference>
<dbReference type="EMBL" id="QFGA01000001">
    <property type="protein sequence ID" value="TEB07345.1"/>
    <property type="molecule type" value="Genomic_DNA"/>
</dbReference>
<dbReference type="PANTHER" id="PTHR43816:SF1">
    <property type="entry name" value="NICOTINAMIDE PHOSPHORIBOSYLTRANSFERASE"/>
    <property type="match status" value="1"/>
</dbReference>
<protein>
    <recommendedName>
        <fullName evidence="7">Nicotinamide phosphoribosyltransferase</fullName>
        <ecNumber evidence="6">2.4.2.12</ecNumber>
    </recommendedName>
</protein>
<evidence type="ECO:0000259" key="10">
    <source>
        <dbReference type="Pfam" id="PF18127"/>
    </source>
</evidence>
<organism evidence="11 12">
    <name type="scientific">Pelotomaculum schinkii</name>
    <dbReference type="NCBI Taxonomy" id="78350"/>
    <lineage>
        <taxon>Bacteria</taxon>
        <taxon>Bacillati</taxon>
        <taxon>Bacillota</taxon>
        <taxon>Clostridia</taxon>
        <taxon>Eubacteriales</taxon>
        <taxon>Desulfotomaculaceae</taxon>
        <taxon>Pelotomaculum</taxon>
    </lineage>
</organism>
<dbReference type="InterPro" id="IPR016471">
    <property type="entry name" value="Nicotinamide_PRibTrfase"/>
</dbReference>
<evidence type="ECO:0000256" key="5">
    <source>
        <dbReference type="ARBA" id="ARBA00035007"/>
    </source>
</evidence>
<dbReference type="GO" id="GO:0047280">
    <property type="term" value="F:nicotinamide phosphoribosyltransferase activity"/>
    <property type="evidence" value="ECO:0007669"/>
    <property type="project" value="UniProtKB-EC"/>
</dbReference>
<evidence type="ECO:0000256" key="6">
    <source>
        <dbReference type="ARBA" id="ARBA00035024"/>
    </source>
</evidence>
<evidence type="ECO:0000256" key="1">
    <source>
        <dbReference type="ARBA" id="ARBA00010897"/>
    </source>
</evidence>
<evidence type="ECO:0000313" key="12">
    <source>
        <dbReference type="Proteomes" id="UP000298324"/>
    </source>
</evidence>
<dbReference type="AlphaFoldDB" id="A0A4Y7RE98"/>
<comment type="caution">
    <text evidence="11">The sequence shown here is derived from an EMBL/GenBank/DDBJ whole genome shotgun (WGS) entry which is preliminary data.</text>
</comment>
<dbReference type="Gene3D" id="3.20.20.70">
    <property type="entry name" value="Aldolase class I"/>
    <property type="match status" value="1"/>
</dbReference>
<evidence type="ECO:0000313" key="11">
    <source>
        <dbReference type="EMBL" id="TEB07345.1"/>
    </source>
</evidence>
<dbReference type="SUPFAM" id="SSF51690">
    <property type="entry name" value="Nicotinate/Quinolinate PRTase C-terminal domain-like"/>
    <property type="match status" value="1"/>
</dbReference>
<dbReference type="Pfam" id="PF18127">
    <property type="entry name" value="NAMPT_N"/>
    <property type="match status" value="1"/>
</dbReference>
<evidence type="ECO:0000256" key="3">
    <source>
        <dbReference type="ARBA" id="ARBA00022676"/>
    </source>
</evidence>
<evidence type="ECO:0000256" key="4">
    <source>
        <dbReference type="ARBA" id="ARBA00022679"/>
    </source>
</evidence>
<comment type="pathway">
    <text evidence="5">Cofactor biosynthesis; NAD(+) biosynthesis; nicotinamide D-ribonucleotide from 5-phospho-alpha-D-ribose 1-diphosphate and nicotinamide: step 1/1.</text>
</comment>
<dbReference type="InterPro" id="IPR041525">
    <property type="entry name" value="N/Namide_PRibTrfase"/>
</dbReference>
<dbReference type="InterPro" id="IPR041529">
    <property type="entry name" value="DUF5598"/>
</dbReference>
<keyword evidence="2" id="KW-0662">Pyridine nucleotide biosynthesis</keyword>
<keyword evidence="3 11" id="KW-0328">Glycosyltransferase</keyword>
<dbReference type="Proteomes" id="UP000298324">
    <property type="component" value="Unassembled WGS sequence"/>
</dbReference>
<sequence length="498" mass="56802">MSTKKYIYPASLLCDFYKISHREQYPKDTEVVYSTWTPRASRINGVDKVVAFGFQGFVKEFLLDYFNEYFFSRPKKEVVDEYRRFIKYTLGRENPETQHIEKLHDLGYVPVLIKAVKEGTLVPIRVPMLTIENTKPEFFWVTNYLETLLSCQLWMPSTSATLALEYRKIMDSFCDMTGGAKEFVQFCGHDFSMRGLASLSAAQLSGAGHLLAFTGTDTPPAVLYLEKYYNADIEKELVGTAIPATEHSVMEVFGRNEYESYKYLMTEVYPTGFLSIVSDTWDLWNVLDNVVKPLKDVIMAREGRVVIRPDSGDPVKIMCGDPDGETENERKGVVEILWDIFGGSTTDKGFKHLDTHIGCIYGEAITIDSCRDILQQLADKGFASTNMVFGIGSFTYQRKTRDDFGFSLKSTYAVVGGEERKIYKDPITDPQRWKKSQLGLVVVTKDDNGNINFIDNLNREQQKEYESVDLLEPVFKDGQLLREESLSEIRERVFASIG</sequence>
<dbReference type="Pfam" id="PF04095">
    <property type="entry name" value="NAPRTase"/>
    <property type="match status" value="1"/>
</dbReference>
<comment type="catalytic activity">
    <reaction evidence="8">
        <text>beta-nicotinamide D-ribonucleotide + diphosphate = 5-phospho-alpha-D-ribose 1-diphosphate + nicotinamide + H(+)</text>
        <dbReference type="Rhea" id="RHEA:16149"/>
        <dbReference type="ChEBI" id="CHEBI:14649"/>
        <dbReference type="ChEBI" id="CHEBI:15378"/>
        <dbReference type="ChEBI" id="CHEBI:17154"/>
        <dbReference type="ChEBI" id="CHEBI:33019"/>
        <dbReference type="ChEBI" id="CHEBI:58017"/>
        <dbReference type="EC" id="2.4.2.12"/>
    </reaction>
    <physiologicalReaction direction="right-to-left" evidence="8">
        <dbReference type="Rhea" id="RHEA:16151"/>
    </physiologicalReaction>
</comment>
<dbReference type="PIRSF" id="PIRSF005943">
    <property type="entry name" value="NMPRT"/>
    <property type="match status" value="1"/>
</dbReference>
<dbReference type="PANTHER" id="PTHR43816">
    <property type="entry name" value="NICOTINAMIDE PHOSPHORIBOSYLTRANSFERASE"/>
    <property type="match status" value="1"/>
</dbReference>
<dbReference type="GO" id="GO:0009435">
    <property type="term" value="P:NAD+ biosynthetic process"/>
    <property type="evidence" value="ECO:0007669"/>
    <property type="project" value="InterPro"/>
</dbReference>
<dbReference type="RefSeq" id="WP_206663720.1">
    <property type="nucleotide sequence ID" value="NZ_QFGA01000001.1"/>
</dbReference>
<evidence type="ECO:0000256" key="8">
    <source>
        <dbReference type="ARBA" id="ARBA00047835"/>
    </source>
</evidence>
<proteinExistence type="inferred from homology"/>
<comment type="similarity">
    <text evidence="1">Belongs to the NAPRTase family.</text>
</comment>
<dbReference type="InterPro" id="IPR036068">
    <property type="entry name" value="Nicotinate_pribotase-like_C"/>
</dbReference>